<evidence type="ECO:0000256" key="2">
    <source>
        <dbReference type="SAM" id="SignalP"/>
    </source>
</evidence>
<dbReference type="RefSeq" id="WP_147826195.1">
    <property type="nucleotide sequence ID" value="NZ_BAAARG010000003.1"/>
</dbReference>
<accession>A0A5C8HNC8</accession>
<dbReference type="EMBL" id="VRSW01000003">
    <property type="protein sequence ID" value="TXK04139.1"/>
    <property type="molecule type" value="Genomic_DNA"/>
</dbReference>
<name>A0A5C8HNC8_9MICO</name>
<reference evidence="3 4" key="1">
    <citation type="submission" date="2019-08" db="EMBL/GenBank/DDBJ databases">
        <authorList>
            <person name="Dong K."/>
        </authorList>
    </citation>
    <scope>NUCLEOTIDE SEQUENCE [LARGE SCALE GENOMIC DNA]</scope>
    <source>
        <strain evidence="3 4">M4-8</strain>
    </source>
</reference>
<feature type="signal peptide" evidence="2">
    <location>
        <begin position="1"/>
        <end position="24"/>
    </location>
</feature>
<feature type="chain" id="PRO_5038883951" evidence="2">
    <location>
        <begin position="25"/>
        <end position="241"/>
    </location>
</feature>
<dbReference type="Proteomes" id="UP000321196">
    <property type="component" value="Unassembled WGS sequence"/>
</dbReference>
<dbReference type="AlphaFoldDB" id="A0A5C8HNC8"/>
<gene>
    <name evidence="3" type="ORF">FVP60_10285</name>
</gene>
<comment type="caution">
    <text evidence="3">The sequence shown here is derived from an EMBL/GenBank/DDBJ whole genome shotgun (WGS) entry which is preliminary data.</text>
</comment>
<evidence type="ECO:0000313" key="4">
    <source>
        <dbReference type="Proteomes" id="UP000321196"/>
    </source>
</evidence>
<proteinExistence type="predicted"/>
<sequence>MRNRLLVTASVLGLAALLSGCATTASTSPTDSPSATAAPTETPDEMAVAPADITVGWVANGTMIGIVTTGSGSCVPAVMTVTGEGDTIAVALTDPELLQPCTRDLQPRVTGVAVPPEVDVTNPVTVEVTYNDATTNLELAAADEPIADATAMMPSAGYVGPNAIGLVTYGSSTCVPEVESTTAGTTDESLVVTLLALDPMAPCTADYAPRVTLVPADAGVKTLTVVDGETSTDVEVLANGF</sequence>
<evidence type="ECO:0000313" key="3">
    <source>
        <dbReference type="EMBL" id="TXK04139.1"/>
    </source>
</evidence>
<evidence type="ECO:0000256" key="1">
    <source>
        <dbReference type="SAM" id="MobiDB-lite"/>
    </source>
</evidence>
<dbReference type="PROSITE" id="PS51257">
    <property type="entry name" value="PROKAR_LIPOPROTEIN"/>
    <property type="match status" value="1"/>
</dbReference>
<keyword evidence="4" id="KW-1185">Reference proteome</keyword>
<feature type="compositionally biased region" description="Low complexity" evidence="1">
    <location>
        <begin position="23"/>
        <end position="41"/>
    </location>
</feature>
<feature type="region of interest" description="Disordered" evidence="1">
    <location>
        <begin position="23"/>
        <end position="45"/>
    </location>
</feature>
<protein>
    <submittedName>
        <fullName evidence="3">Uncharacterized protein</fullName>
    </submittedName>
</protein>
<dbReference type="OrthoDB" id="5083660at2"/>
<organism evidence="3 4">
    <name type="scientific">Microbacterium mitrae</name>
    <dbReference type="NCBI Taxonomy" id="664640"/>
    <lineage>
        <taxon>Bacteria</taxon>
        <taxon>Bacillati</taxon>
        <taxon>Actinomycetota</taxon>
        <taxon>Actinomycetes</taxon>
        <taxon>Micrococcales</taxon>
        <taxon>Microbacteriaceae</taxon>
        <taxon>Microbacterium</taxon>
    </lineage>
</organism>
<keyword evidence="2" id="KW-0732">Signal</keyword>